<dbReference type="AlphaFoldDB" id="A0A914UHR3"/>
<evidence type="ECO:0000313" key="3">
    <source>
        <dbReference type="WBParaSite" id="PSAMB.scaffold10025size4417.g32969.t1"/>
    </source>
</evidence>
<evidence type="ECO:0000256" key="1">
    <source>
        <dbReference type="SAM" id="MobiDB-lite"/>
    </source>
</evidence>
<proteinExistence type="predicted"/>
<feature type="region of interest" description="Disordered" evidence="1">
    <location>
        <begin position="309"/>
        <end position="331"/>
    </location>
</feature>
<keyword evidence="2" id="KW-1185">Reference proteome</keyword>
<sequence length="339" mass="38502">MPKKERNGSVLFKSNDAGQLTVVLFDDRGCKINETTLASDEIALSELLRLICIKGLMFFGEGLSATDEVLDQLSKAWLTIRPKMVVFSGDLSKTSQDSLRAFLVKVEPSIKRLHFEGVENTPDSLLSDDLIYAAGRLDGLIVVPWTLRNINIGDETLMSMVDTDHTSSYFFVTECLGITPGGIRAFVEKWMKKWMKTGKPKAGAKSTFYELRSDWDLFELTLCECANVTQATVEAACGAIFKKEWITEVDRRDGEMNSRMYFAVQCRSSNRRLEIHFDAESSRLHYVDEPRPNVALNDLINDVWDSEMDYEDDDAGEDDDDGDFYDDEDDMNYPEIYML</sequence>
<accession>A0A914UHR3</accession>
<reference evidence="3" key="1">
    <citation type="submission" date="2022-11" db="UniProtKB">
        <authorList>
            <consortium name="WormBaseParasite"/>
        </authorList>
    </citation>
    <scope>IDENTIFICATION</scope>
</reference>
<name>A0A914UHR3_9BILA</name>
<dbReference type="Proteomes" id="UP000887566">
    <property type="component" value="Unplaced"/>
</dbReference>
<protein>
    <submittedName>
        <fullName evidence="3">Uncharacterized protein</fullName>
    </submittedName>
</protein>
<dbReference type="WBParaSite" id="PSAMB.scaffold10025size4417.g32969.t1">
    <property type="protein sequence ID" value="PSAMB.scaffold10025size4417.g32969.t1"/>
    <property type="gene ID" value="PSAMB.scaffold10025size4417.g32969"/>
</dbReference>
<organism evidence="2 3">
    <name type="scientific">Plectus sambesii</name>
    <dbReference type="NCBI Taxonomy" id="2011161"/>
    <lineage>
        <taxon>Eukaryota</taxon>
        <taxon>Metazoa</taxon>
        <taxon>Ecdysozoa</taxon>
        <taxon>Nematoda</taxon>
        <taxon>Chromadorea</taxon>
        <taxon>Plectida</taxon>
        <taxon>Plectina</taxon>
        <taxon>Plectoidea</taxon>
        <taxon>Plectidae</taxon>
        <taxon>Plectus</taxon>
    </lineage>
</organism>
<evidence type="ECO:0000313" key="2">
    <source>
        <dbReference type="Proteomes" id="UP000887566"/>
    </source>
</evidence>